<dbReference type="PANTHER" id="PTHR34448">
    <property type="entry name" value="AMINOPEPTIDASE"/>
    <property type="match status" value="1"/>
</dbReference>
<comment type="caution">
    <text evidence="2">The sequence shown here is derived from an EMBL/GenBank/DDBJ whole genome shotgun (WGS) entry which is preliminary data.</text>
</comment>
<protein>
    <recommendedName>
        <fullName evidence="4">Aminopeptidase</fullName>
    </recommendedName>
</protein>
<evidence type="ECO:0000256" key="1">
    <source>
        <dbReference type="ARBA" id="ARBA00022723"/>
    </source>
</evidence>
<accession>A0A6V8P558</accession>
<evidence type="ECO:0000313" key="3">
    <source>
        <dbReference type="Proteomes" id="UP000543224"/>
    </source>
</evidence>
<evidence type="ECO:0008006" key="4">
    <source>
        <dbReference type="Google" id="ProtNLM"/>
    </source>
</evidence>
<dbReference type="Pfam" id="PF26233">
    <property type="entry name" value="NicX"/>
    <property type="match status" value="1"/>
</dbReference>
<organism evidence="2 3">
    <name type="scientific">Candidatus Hakubella thermalkaliphila</name>
    <dbReference type="NCBI Taxonomy" id="2754717"/>
    <lineage>
        <taxon>Bacteria</taxon>
        <taxon>Bacillati</taxon>
        <taxon>Actinomycetota</taxon>
        <taxon>Actinomycetota incertae sedis</taxon>
        <taxon>Candidatus Hakubellales</taxon>
        <taxon>Candidatus Hakubellaceae</taxon>
        <taxon>Candidatus Hakubella</taxon>
    </lineage>
</organism>
<reference evidence="2 3" key="1">
    <citation type="journal article" date="2020" name="Front. Microbiol.">
        <title>Single-cell genomics of novel Actinobacteria with the Wood-Ljungdahl pathway discovered in a serpentinizing system.</title>
        <authorList>
            <person name="Merino N."/>
            <person name="Kawai M."/>
            <person name="Boyd E.S."/>
            <person name="Colman D.R."/>
            <person name="McGlynn S.E."/>
            <person name="Nealson K.H."/>
            <person name="Kurokawa K."/>
            <person name="Hongoh Y."/>
        </authorList>
    </citation>
    <scope>NUCLEOTIDE SEQUENCE [LARGE SCALE GENOMIC DNA]</scope>
    <source>
        <strain evidence="2 3">S25</strain>
    </source>
</reference>
<dbReference type="SUPFAM" id="SSF144052">
    <property type="entry name" value="Thermophilic metalloprotease-like"/>
    <property type="match status" value="1"/>
</dbReference>
<dbReference type="AlphaFoldDB" id="A0A6V8P558"/>
<gene>
    <name evidence="2" type="ORF">HKBW3S25_01400</name>
</gene>
<dbReference type="Proteomes" id="UP000543224">
    <property type="component" value="Unassembled WGS sequence"/>
</dbReference>
<dbReference type="InterPro" id="IPR052170">
    <property type="entry name" value="M29_Exopeptidase"/>
</dbReference>
<dbReference type="GO" id="GO:0046872">
    <property type="term" value="F:metal ion binding"/>
    <property type="evidence" value="ECO:0007669"/>
    <property type="project" value="UniProtKB-KW"/>
</dbReference>
<name>A0A6V8P558_9ACTN</name>
<sequence>DEKIIGTIHLAIGENRNEGGINNSTLHWDLLVEKATVEVDGRVIMREGKFSLDIV</sequence>
<keyword evidence="1" id="KW-0479">Metal-binding</keyword>
<dbReference type="PANTHER" id="PTHR34448:SF1">
    <property type="entry name" value="BLL6088 PROTEIN"/>
    <property type="match status" value="1"/>
</dbReference>
<feature type="non-terminal residue" evidence="2">
    <location>
        <position position="1"/>
    </location>
</feature>
<proteinExistence type="predicted"/>
<evidence type="ECO:0000313" key="2">
    <source>
        <dbReference type="EMBL" id="GFP25916.1"/>
    </source>
</evidence>
<dbReference type="EMBL" id="BLRX01000261">
    <property type="protein sequence ID" value="GFP25916.1"/>
    <property type="molecule type" value="Genomic_DNA"/>
</dbReference>
<dbReference type="InterPro" id="IPR058739">
    <property type="entry name" value="NicX"/>
</dbReference>